<keyword evidence="2" id="KW-1185">Reference proteome</keyword>
<proteinExistence type="predicted"/>
<accession>A0ABN2PAH7</accession>
<name>A0ABN2PAH7_9ACTN</name>
<reference evidence="1 2" key="1">
    <citation type="journal article" date="2019" name="Int. J. Syst. Evol. Microbiol.">
        <title>The Global Catalogue of Microorganisms (GCM) 10K type strain sequencing project: providing services to taxonomists for standard genome sequencing and annotation.</title>
        <authorList>
            <consortium name="The Broad Institute Genomics Platform"/>
            <consortium name="The Broad Institute Genome Sequencing Center for Infectious Disease"/>
            <person name="Wu L."/>
            <person name="Ma J."/>
        </authorList>
    </citation>
    <scope>NUCLEOTIDE SEQUENCE [LARGE SCALE GENOMIC DNA]</scope>
    <source>
        <strain evidence="1 2">JCM 14046</strain>
    </source>
</reference>
<gene>
    <name evidence="1" type="ORF">GCM10009737_17210</name>
</gene>
<evidence type="ECO:0000313" key="2">
    <source>
        <dbReference type="Proteomes" id="UP001501612"/>
    </source>
</evidence>
<dbReference type="Proteomes" id="UP001501612">
    <property type="component" value="Unassembled WGS sequence"/>
</dbReference>
<evidence type="ECO:0000313" key="1">
    <source>
        <dbReference type="EMBL" id="GAA1916297.1"/>
    </source>
</evidence>
<protein>
    <submittedName>
        <fullName evidence="1">Uncharacterized protein</fullName>
    </submittedName>
</protein>
<dbReference type="EMBL" id="BAAAMY010000004">
    <property type="protein sequence ID" value="GAA1916297.1"/>
    <property type="molecule type" value="Genomic_DNA"/>
</dbReference>
<dbReference type="RefSeq" id="WP_344006151.1">
    <property type="nucleotide sequence ID" value="NZ_BAAAMY010000004.1"/>
</dbReference>
<organism evidence="1 2">
    <name type="scientific">Nocardioides lentus</name>
    <dbReference type="NCBI Taxonomy" id="338077"/>
    <lineage>
        <taxon>Bacteria</taxon>
        <taxon>Bacillati</taxon>
        <taxon>Actinomycetota</taxon>
        <taxon>Actinomycetes</taxon>
        <taxon>Propionibacteriales</taxon>
        <taxon>Nocardioidaceae</taxon>
        <taxon>Nocardioides</taxon>
    </lineage>
</organism>
<dbReference type="Gene3D" id="3.40.830.10">
    <property type="entry name" value="LigB-like"/>
    <property type="match status" value="1"/>
</dbReference>
<sequence length="198" mass="19936">MSADAAAPRIAVVPSPPALLPSYAGRQDPLPEVRAAAVEACRWLLAPGPSEVVVLADALGARVGVSLLAAAGWTGAVRAVGVPGEAGVPPDPGAPAAPPDALLVVADGSARRTEKAPGHLDGRAHPYDERTGRALAAGDAATLADLDTDLGVELLAAGTPALRALGALVGTRSVSAEVDYEGDPFGVAYWVVRWTCRS</sequence>
<comment type="caution">
    <text evidence="1">The sequence shown here is derived from an EMBL/GenBank/DDBJ whole genome shotgun (WGS) entry which is preliminary data.</text>
</comment>